<dbReference type="Proteomes" id="UP000014071">
    <property type="component" value="Unassembled WGS sequence"/>
</dbReference>
<dbReference type="GeneID" id="24107317"/>
<keyword evidence="2" id="KW-1185">Reference proteome</keyword>
<reference evidence="2" key="1">
    <citation type="journal article" date="2013" name="Genome Announc.">
        <title>Draft genome sequence of the basidiomycetous yeast-like fungus Pseudozyma hubeiensis SY62, which produces an abundant amount of the biosurfactant mannosylerythritol lipids.</title>
        <authorList>
            <person name="Konishi M."/>
            <person name="Hatada Y."/>
            <person name="Horiuchi J."/>
        </authorList>
    </citation>
    <scope>NUCLEOTIDE SEQUENCE [LARGE SCALE GENOMIC DNA]</scope>
    <source>
        <strain evidence="2">SY62</strain>
    </source>
</reference>
<sequence length="143" mass="16289">MHPSIGNKRYPKEPLPCVLAPEHQSQLVNKTHLSSQGIARVNYGGKPDRHIAKVLRASDTDLHRPSEVAGMCCCSQRFLLQIGNVPVRLEANLPRLKRKHSMSTSVFFLRTDEHQGVIKCRCESRDDLNREQNVYGDHSQFRC</sequence>
<dbReference type="AlphaFoldDB" id="R9P017"/>
<gene>
    <name evidence="1" type="ORF">PHSY_002022</name>
</gene>
<dbReference type="HOGENOM" id="CLU_1807067_0_0_1"/>
<evidence type="ECO:0000313" key="2">
    <source>
        <dbReference type="Proteomes" id="UP000014071"/>
    </source>
</evidence>
<dbReference type="RefSeq" id="XP_012188038.1">
    <property type="nucleotide sequence ID" value="XM_012332648.1"/>
</dbReference>
<proteinExistence type="predicted"/>
<dbReference type="EMBL" id="DF238784">
    <property type="protein sequence ID" value="GAC94451.1"/>
    <property type="molecule type" value="Genomic_DNA"/>
</dbReference>
<protein>
    <submittedName>
        <fullName evidence="1">Mitochondrial inner membrane peptidase</fullName>
    </submittedName>
</protein>
<accession>R9P017</accession>
<evidence type="ECO:0000313" key="1">
    <source>
        <dbReference type="EMBL" id="GAC94451.1"/>
    </source>
</evidence>
<name>R9P017_PSEHS</name>
<organism evidence="1 2">
    <name type="scientific">Pseudozyma hubeiensis (strain SY62)</name>
    <name type="common">Yeast</name>
    <dbReference type="NCBI Taxonomy" id="1305764"/>
    <lineage>
        <taxon>Eukaryota</taxon>
        <taxon>Fungi</taxon>
        <taxon>Dikarya</taxon>
        <taxon>Basidiomycota</taxon>
        <taxon>Ustilaginomycotina</taxon>
        <taxon>Ustilaginomycetes</taxon>
        <taxon>Ustilaginales</taxon>
        <taxon>Ustilaginaceae</taxon>
        <taxon>Pseudozyma</taxon>
    </lineage>
</organism>